<comment type="caution">
    <text evidence="7">The sequence shown here is derived from an EMBL/GenBank/DDBJ whole genome shotgun (WGS) entry which is preliminary data.</text>
</comment>
<protein>
    <recommendedName>
        <fullName evidence="6">W02B3.4-like N-terminal domain-containing protein</fullName>
    </recommendedName>
</protein>
<dbReference type="PANTHER" id="PTHR15407:SF28">
    <property type="entry name" value="RIBITOL-5-PHOSPHATE TRANSFERASE FKTN"/>
    <property type="match status" value="1"/>
</dbReference>
<dbReference type="PANTHER" id="PTHR15407">
    <property type="entry name" value="FUKUTIN-RELATED"/>
    <property type="match status" value="1"/>
</dbReference>
<evidence type="ECO:0000256" key="5">
    <source>
        <dbReference type="SAM" id="MobiDB-lite"/>
    </source>
</evidence>
<feature type="region of interest" description="Disordered" evidence="5">
    <location>
        <begin position="1"/>
        <end position="38"/>
    </location>
</feature>
<accession>A0ABR1D280</accession>
<dbReference type="EMBL" id="JAVFWL010000003">
    <property type="protein sequence ID" value="KAK6744355.1"/>
    <property type="molecule type" value="Genomic_DNA"/>
</dbReference>
<keyword evidence="8" id="KW-1185">Reference proteome</keyword>
<evidence type="ECO:0000256" key="4">
    <source>
        <dbReference type="ARBA" id="ARBA00023136"/>
    </source>
</evidence>
<dbReference type="Proteomes" id="UP001303046">
    <property type="component" value="Unassembled WGS sequence"/>
</dbReference>
<feature type="domain" description="W02B3.4-like N-terminal" evidence="6">
    <location>
        <begin position="215"/>
        <end position="327"/>
    </location>
</feature>
<dbReference type="Pfam" id="PF24413">
    <property type="entry name" value="W02B3_4_N"/>
    <property type="match status" value="1"/>
</dbReference>
<evidence type="ECO:0000256" key="2">
    <source>
        <dbReference type="ARBA" id="ARBA00022692"/>
    </source>
</evidence>
<keyword evidence="4" id="KW-0472">Membrane</keyword>
<name>A0ABR1D280_NECAM</name>
<feature type="compositionally biased region" description="Polar residues" evidence="5">
    <location>
        <begin position="22"/>
        <end position="38"/>
    </location>
</feature>
<keyword evidence="3" id="KW-1133">Transmembrane helix</keyword>
<evidence type="ECO:0000256" key="1">
    <source>
        <dbReference type="ARBA" id="ARBA00004167"/>
    </source>
</evidence>
<dbReference type="InterPro" id="IPR057641">
    <property type="entry name" value="W02B3_4_N"/>
</dbReference>
<organism evidence="7 8">
    <name type="scientific">Necator americanus</name>
    <name type="common">Human hookworm</name>
    <dbReference type="NCBI Taxonomy" id="51031"/>
    <lineage>
        <taxon>Eukaryota</taxon>
        <taxon>Metazoa</taxon>
        <taxon>Ecdysozoa</taxon>
        <taxon>Nematoda</taxon>
        <taxon>Chromadorea</taxon>
        <taxon>Rhabditida</taxon>
        <taxon>Rhabditina</taxon>
        <taxon>Rhabditomorpha</taxon>
        <taxon>Strongyloidea</taxon>
        <taxon>Ancylostomatidae</taxon>
        <taxon>Bunostominae</taxon>
        <taxon>Necator</taxon>
    </lineage>
</organism>
<proteinExistence type="predicted"/>
<keyword evidence="2" id="KW-0812">Transmembrane</keyword>
<dbReference type="InterPro" id="IPR009644">
    <property type="entry name" value="FKTN/MNN4/W02B3.4-1"/>
</dbReference>
<evidence type="ECO:0000313" key="7">
    <source>
        <dbReference type="EMBL" id="KAK6744355.1"/>
    </source>
</evidence>
<sequence>MVWLGRGSTDSTEAGNLRQERGTPSTGTQGPRVANATTTKCQHYKRGDEDVPTGTHYAFPPTSCTIRKAHKEPTSQNAWRQECQGNYRYGDYTPRIAATNPKGNPGSVLYMLECSASPLLMGTRHVMGSVGQRVPLRDRPAHDNGLDSPMHHCRAPGPLRVGAAGIEMRQIHMMALLAAAVLASMVFLFSTPKKYGMILSDVFQKEGRERIVKMNCTSLLDSINPPFPAVLIDLPTLEALKQNQCSTNEHSVRVAVDAQHLNKIRKADFPNYDILYYEKPSCKDYLRFFDKETRIIPRIDFAVYRNFSIPANFKHFTEFWKRSELVDCIGMKVARPPIKSYLPIEKTLRTMSSLMMHLISFDIYPFLNGGSLLGWFRECAIIPHTYDADFAAHIEEYKPELLSDLQSNGTKFFLKRKFGRPNDTYEFTIRPLDGGRPSIDLFWMYTAENETWVGGTAGDGSKYKYTYPKTKTCAGDLLGHIFWVSCDPELVLKAEYGPEWYNDFSTNRFSWKSSQFNVKPNGKWTAEEMKEVYKVY</sequence>
<evidence type="ECO:0000259" key="6">
    <source>
        <dbReference type="Pfam" id="PF24413"/>
    </source>
</evidence>
<evidence type="ECO:0000313" key="8">
    <source>
        <dbReference type="Proteomes" id="UP001303046"/>
    </source>
</evidence>
<comment type="subcellular location">
    <subcellularLocation>
        <location evidence="1">Membrane</location>
        <topology evidence="1">Single-pass membrane protein</topology>
    </subcellularLocation>
</comment>
<gene>
    <name evidence="7" type="primary">Necator_chrIII.g11968</name>
    <name evidence="7" type="ORF">RB195_011202</name>
</gene>
<evidence type="ECO:0000256" key="3">
    <source>
        <dbReference type="ARBA" id="ARBA00022989"/>
    </source>
</evidence>
<reference evidence="7 8" key="1">
    <citation type="submission" date="2023-08" db="EMBL/GenBank/DDBJ databases">
        <title>A Necator americanus chromosomal reference genome.</title>
        <authorList>
            <person name="Ilik V."/>
            <person name="Petrzelkova K.J."/>
            <person name="Pardy F."/>
            <person name="Fuh T."/>
            <person name="Niatou-Singa F.S."/>
            <person name="Gouil Q."/>
            <person name="Baker L."/>
            <person name="Ritchie M.E."/>
            <person name="Jex A.R."/>
            <person name="Gazzola D."/>
            <person name="Li H."/>
            <person name="Toshio Fujiwara R."/>
            <person name="Zhan B."/>
            <person name="Aroian R.V."/>
            <person name="Pafco B."/>
            <person name="Schwarz E.M."/>
        </authorList>
    </citation>
    <scope>NUCLEOTIDE SEQUENCE [LARGE SCALE GENOMIC DNA]</scope>
    <source>
        <strain evidence="7 8">Aroian</strain>
        <tissue evidence="7">Whole animal</tissue>
    </source>
</reference>